<dbReference type="GO" id="GO:0016874">
    <property type="term" value="F:ligase activity"/>
    <property type="evidence" value="ECO:0007669"/>
    <property type="project" value="UniProtKB-KW"/>
</dbReference>
<evidence type="ECO:0000259" key="4">
    <source>
        <dbReference type="PROSITE" id="PS50075"/>
    </source>
</evidence>
<evidence type="ECO:0000256" key="3">
    <source>
        <dbReference type="ARBA" id="ARBA00022598"/>
    </source>
</evidence>
<dbReference type="InterPro" id="IPR045851">
    <property type="entry name" value="AMP-bd_C_sf"/>
</dbReference>
<feature type="domain" description="Carrier" evidence="4">
    <location>
        <begin position="968"/>
        <end position="1041"/>
    </location>
</feature>
<keyword evidence="3" id="KW-0436">Ligase</keyword>
<dbReference type="InterPro" id="IPR000873">
    <property type="entry name" value="AMP-dep_synth/lig_dom"/>
</dbReference>
<keyword evidence="1" id="KW-0596">Phosphopantetheine</keyword>
<evidence type="ECO:0000256" key="1">
    <source>
        <dbReference type="ARBA" id="ARBA00022450"/>
    </source>
</evidence>
<keyword evidence="2" id="KW-0597">Phosphoprotein</keyword>
<dbReference type="InterPro" id="IPR020845">
    <property type="entry name" value="AMP-binding_CS"/>
</dbReference>
<dbReference type="CDD" id="cd05930">
    <property type="entry name" value="A_NRPS"/>
    <property type="match status" value="1"/>
</dbReference>
<dbReference type="SUPFAM" id="SSF56801">
    <property type="entry name" value="Acetyl-CoA synthetase-like"/>
    <property type="match status" value="1"/>
</dbReference>
<comment type="caution">
    <text evidence="5">The sequence shown here is derived from an EMBL/GenBank/DDBJ whole genome shotgun (WGS) entry which is preliminary data.</text>
</comment>
<dbReference type="InterPro" id="IPR009081">
    <property type="entry name" value="PP-bd_ACP"/>
</dbReference>
<dbReference type="InterPro" id="IPR010071">
    <property type="entry name" value="AA_adenyl_dom"/>
</dbReference>
<dbReference type="SUPFAM" id="SSF47336">
    <property type="entry name" value="ACP-like"/>
    <property type="match status" value="1"/>
</dbReference>
<dbReference type="SUPFAM" id="SSF52777">
    <property type="entry name" value="CoA-dependent acyltransferases"/>
    <property type="match status" value="2"/>
</dbReference>
<protein>
    <recommendedName>
        <fullName evidence="4">Carrier domain-containing protein</fullName>
    </recommendedName>
</protein>
<dbReference type="PROSITE" id="PS50075">
    <property type="entry name" value="CARRIER"/>
    <property type="match status" value="1"/>
</dbReference>
<dbReference type="Pfam" id="PF13193">
    <property type="entry name" value="AMP-binding_C"/>
    <property type="match status" value="1"/>
</dbReference>
<keyword evidence="6" id="KW-1185">Reference proteome</keyword>
<dbReference type="PANTHER" id="PTHR45527:SF1">
    <property type="entry name" value="FATTY ACID SYNTHASE"/>
    <property type="match status" value="1"/>
</dbReference>
<dbReference type="GO" id="GO:0044550">
    <property type="term" value="P:secondary metabolite biosynthetic process"/>
    <property type="evidence" value="ECO:0007669"/>
    <property type="project" value="TreeGrafter"/>
</dbReference>
<dbReference type="PANTHER" id="PTHR45527">
    <property type="entry name" value="NONRIBOSOMAL PEPTIDE SYNTHETASE"/>
    <property type="match status" value="1"/>
</dbReference>
<evidence type="ECO:0000313" key="6">
    <source>
        <dbReference type="Proteomes" id="UP001150569"/>
    </source>
</evidence>
<accession>A0A9W8E1L2</accession>
<dbReference type="GO" id="GO:0043041">
    <property type="term" value="P:amino acid activation for nonribosomal peptide biosynthetic process"/>
    <property type="evidence" value="ECO:0007669"/>
    <property type="project" value="TreeGrafter"/>
</dbReference>
<dbReference type="InterPro" id="IPR042099">
    <property type="entry name" value="ANL_N_sf"/>
</dbReference>
<evidence type="ECO:0000256" key="2">
    <source>
        <dbReference type="ARBA" id="ARBA00022553"/>
    </source>
</evidence>
<gene>
    <name evidence="5" type="ORF">IWQ60_001795</name>
</gene>
<reference evidence="5" key="1">
    <citation type="submission" date="2022-07" db="EMBL/GenBank/DDBJ databases">
        <title>Phylogenomic reconstructions and comparative analyses of Kickxellomycotina fungi.</title>
        <authorList>
            <person name="Reynolds N.K."/>
            <person name="Stajich J.E."/>
            <person name="Barry K."/>
            <person name="Grigoriev I.V."/>
            <person name="Crous P."/>
            <person name="Smith M.E."/>
        </authorList>
    </citation>
    <scope>NUCLEOTIDE SEQUENCE</scope>
    <source>
        <strain evidence="5">RSA 861</strain>
    </source>
</reference>
<dbReference type="InterPro" id="IPR001242">
    <property type="entry name" value="Condensation_dom"/>
</dbReference>
<name>A0A9W8E1L2_9FUNG</name>
<dbReference type="Pfam" id="PF00668">
    <property type="entry name" value="Condensation"/>
    <property type="match status" value="1"/>
</dbReference>
<dbReference type="Pfam" id="PF00550">
    <property type="entry name" value="PP-binding"/>
    <property type="match status" value="1"/>
</dbReference>
<dbReference type="Gene3D" id="3.30.559.10">
    <property type="entry name" value="Chloramphenicol acetyltransferase-like domain"/>
    <property type="match status" value="1"/>
</dbReference>
<dbReference type="PROSITE" id="PS00455">
    <property type="entry name" value="AMP_BINDING"/>
    <property type="match status" value="1"/>
</dbReference>
<proteinExistence type="predicted"/>
<dbReference type="EMBL" id="JANBPT010000061">
    <property type="protein sequence ID" value="KAJ1928746.1"/>
    <property type="molecule type" value="Genomic_DNA"/>
</dbReference>
<dbReference type="Proteomes" id="UP001150569">
    <property type="component" value="Unassembled WGS sequence"/>
</dbReference>
<dbReference type="GO" id="GO:0005737">
    <property type="term" value="C:cytoplasm"/>
    <property type="evidence" value="ECO:0007669"/>
    <property type="project" value="TreeGrafter"/>
</dbReference>
<dbReference type="Pfam" id="PF00501">
    <property type="entry name" value="AMP-binding"/>
    <property type="match status" value="1"/>
</dbReference>
<dbReference type="AlphaFoldDB" id="A0A9W8E1L2"/>
<dbReference type="InterPro" id="IPR036736">
    <property type="entry name" value="ACP-like_sf"/>
</dbReference>
<dbReference type="InterPro" id="IPR025110">
    <property type="entry name" value="AMP-bd_C"/>
</dbReference>
<sequence>MIDYGLARLSKPAFGQAVHEMLPPLDLSLADVDDLYPCLPIQEGLLLATLNDPAAYMVLLIYTIQGPLNTVRLQEAWATTSQQHAILRTQFLLGLPDTPFANLQMVRKHANAHWLVADWSDLDPELAQAEYIRLEREQGFDLKQIPIRFGLFHLAPDHHRLVISIHHALLDGWSGGLFTNALLLNYAGRVVPPAGQVKELVAHIQAGDTTKAKQFWAAQLDGIESPSLLVDPYCVPDLTVKPSDAAYYGTLARTLELGDQVINFAQSYGVTVSTFFRAAVAIVLHRHTGSEHTVFGTVVSGRNVAVAQVESTIGPCISTIPCRARIGRALTVGDLLQTLHQDGTAAYDFEHCRLTNIHRWSGMSPEQPLFNVLLAYQNYPEVQSDTDLPIRLSLLDSHDPTDVPLTLIAAHQGTQLYVKASFQSGVFSTDYVERFVSHLETTIRSLATTSPSDLVISLSMLSESEHEFLTSDWARNPINLPTDSYAHEGFLSCVHAGHGRVAIRDGEQEYTYGQLHLMATHLAHRLHQTGKGGPDQVVGILAGNSVELIVGQLAVWMAGSAFVVIAPDYPVERQQFILADAACVAVVGPPALLAAFKADTPTAQLAIDLSRLQSDPAVARMSQAEIEAGCLAYVIYTSGTTGTPKGVMHEHGAAAKSLQGFIRTTGMTADVVTPTLLTPTFDVSLSEIWTTLSVGGRLLITRGDHKRALQQATRAACTPSLVSLFKPSDFPTLHSLVLAGEPSSQALVDKWSTSLRLFNWYGPTEVANGSHCAELKPGATVTIGRPLPNAVGLVLDEHLRPSPIGIIGQLYLGGKGLARSYLNRPELTAEKFITWPLTGERLYQSGDLARWLPDGQVECLGRIDHQVKVRGFRVELGEVEAVLESHPTVTQACVLVQDTHLVGYVSPKFEDDEQAIIDYVCTRLPHYMVPSAIIGLVELPRTRVGKVDRSALPICDFHAAAYTAPDLSALLPAECKLIQAVASCLRLDPSTIGLDATFYQIGGNSLTAIQLASRCQSLELNLTVADFDRQSTIRQLAYRAT</sequence>
<dbReference type="InterPro" id="IPR023213">
    <property type="entry name" value="CAT-like_dom_sf"/>
</dbReference>
<dbReference type="Gene3D" id="1.10.1200.10">
    <property type="entry name" value="ACP-like"/>
    <property type="match status" value="1"/>
</dbReference>
<dbReference type="Gene3D" id="3.40.50.12780">
    <property type="entry name" value="N-terminal domain of ligase-like"/>
    <property type="match status" value="1"/>
</dbReference>
<evidence type="ECO:0000313" key="5">
    <source>
        <dbReference type="EMBL" id="KAJ1928746.1"/>
    </source>
</evidence>
<dbReference type="NCBIfam" id="TIGR01733">
    <property type="entry name" value="AA-adenyl-dom"/>
    <property type="match status" value="1"/>
</dbReference>
<organism evidence="5 6">
    <name type="scientific">Tieghemiomyces parasiticus</name>
    <dbReference type="NCBI Taxonomy" id="78921"/>
    <lineage>
        <taxon>Eukaryota</taxon>
        <taxon>Fungi</taxon>
        <taxon>Fungi incertae sedis</taxon>
        <taxon>Zoopagomycota</taxon>
        <taxon>Kickxellomycotina</taxon>
        <taxon>Dimargaritomycetes</taxon>
        <taxon>Dimargaritales</taxon>
        <taxon>Dimargaritaceae</taxon>
        <taxon>Tieghemiomyces</taxon>
    </lineage>
</organism>
<dbReference type="OrthoDB" id="4920779at2759"/>
<dbReference type="Gene3D" id="3.30.559.30">
    <property type="entry name" value="Nonribosomal peptide synthetase, condensation domain"/>
    <property type="match status" value="1"/>
</dbReference>
<dbReference type="GO" id="GO:0031177">
    <property type="term" value="F:phosphopantetheine binding"/>
    <property type="evidence" value="ECO:0007669"/>
    <property type="project" value="TreeGrafter"/>
</dbReference>
<dbReference type="Gene3D" id="3.30.300.30">
    <property type="match status" value="1"/>
</dbReference>